<feature type="region of interest" description="Disordered" evidence="1">
    <location>
        <begin position="1"/>
        <end position="183"/>
    </location>
</feature>
<reference evidence="2 3" key="1">
    <citation type="journal article" date="2016" name="Sci. Rep.">
        <title>Peltaster fructicola genome reveals evolution from an invasive phytopathogen to an ectophytic parasite.</title>
        <authorList>
            <person name="Xu C."/>
            <person name="Chen H."/>
            <person name="Gleason M.L."/>
            <person name="Xu J.R."/>
            <person name="Liu H."/>
            <person name="Zhang R."/>
            <person name="Sun G."/>
        </authorList>
    </citation>
    <scope>NUCLEOTIDE SEQUENCE [LARGE SCALE GENOMIC DNA]</scope>
    <source>
        <strain evidence="2 3">LNHT1506</strain>
    </source>
</reference>
<evidence type="ECO:0000313" key="3">
    <source>
        <dbReference type="Proteomes" id="UP000503462"/>
    </source>
</evidence>
<keyword evidence="3" id="KW-1185">Reference proteome</keyword>
<feature type="compositionally biased region" description="Polar residues" evidence="1">
    <location>
        <begin position="72"/>
        <end position="88"/>
    </location>
</feature>
<evidence type="ECO:0000313" key="2">
    <source>
        <dbReference type="EMBL" id="QIX02084.1"/>
    </source>
</evidence>
<dbReference type="EMBL" id="CP051143">
    <property type="protein sequence ID" value="QIX02084.1"/>
    <property type="molecule type" value="Genomic_DNA"/>
</dbReference>
<feature type="compositionally biased region" description="Basic and acidic residues" evidence="1">
    <location>
        <begin position="140"/>
        <end position="176"/>
    </location>
</feature>
<feature type="compositionally biased region" description="Polar residues" evidence="1">
    <location>
        <begin position="17"/>
        <end position="36"/>
    </location>
</feature>
<protein>
    <submittedName>
        <fullName evidence="2">Uncharacterized protein</fullName>
    </submittedName>
</protein>
<organism evidence="2 3">
    <name type="scientific">Peltaster fructicola</name>
    <dbReference type="NCBI Taxonomy" id="286661"/>
    <lineage>
        <taxon>Eukaryota</taxon>
        <taxon>Fungi</taxon>
        <taxon>Dikarya</taxon>
        <taxon>Ascomycota</taxon>
        <taxon>Pezizomycotina</taxon>
        <taxon>Dothideomycetes</taxon>
        <taxon>Dothideomycetes incertae sedis</taxon>
        <taxon>Peltaster</taxon>
    </lineage>
</organism>
<gene>
    <name evidence="2" type="ORF">AMS68_007601</name>
</gene>
<feature type="compositionally biased region" description="Polar residues" evidence="1">
    <location>
        <begin position="47"/>
        <end position="60"/>
    </location>
</feature>
<proteinExistence type="predicted"/>
<accession>A0A6H0Y4Z2</accession>
<name>A0A6H0Y4Z2_9PEZI</name>
<sequence>MTSTSARALSDSLDKLQITQDTTRTSGTKQKTSTVDSWEDEVDNTLIEKQTPVQPLSSPVSEFPEAPPTSPISPSVRTKATSSHSPFQTFPPFGMNGSFETDVDIRPTSTTSDHDRRPEKTTSVASRLIAAGIGQKPPKRTQEQREYDQAMKLQEKKRRDAAKEEALRSQREKEKAQLAIWED</sequence>
<dbReference type="Proteomes" id="UP000503462">
    <property type="component" value="Chromosome 5"/>
</dbReference>
<dbReference type="AlphaFoldDB" id="A0A6H0Y4Z2"/>
<dbReference type="OrthoDB" id="5418203at2759"/>
<evidence type="ECO:0000256" key="1">
    <source>
        <dbReference type="SAM" id="MobiDB-lite"/>
    </source>
</evidence>